<organism evidence="2 3">
    <name type="scientific">Leptolyngbya boryana NIES-2135</name>
    <dbReference type="NCBI Taxonomy" id="1973484"/>
    <lineage>
        <taxon>Bacteria</taxon>
        <taxon>Bacillati</taxon>
        <taxon>Cyanobacteriota</taxon>
        <taxon>Cyanophyceae</taxon>
        <taxon>Leptolyngbyales</taxon>
        <taxon>Leptolyngbyaceae</taxon>
        <taxon>Leptolyngbya group</taxon>
        <taxon>Leptolyngbya</taxon>
    </lineage>
</organism>
<dbReference type="InterPro" id="IPR000835">
    <property type="entry name" value="HTH_MarR-typ"/>
</dbReference>
<sequence length="159" mass="17974">MGAKKLSRKKISEQCASKVVEVIPLVMRCLRADMRARKSTELSVPQFRTLAFLDRTPGASLSELAEHLGVTRATASANTERLVQRNYVERYDNPEERRRVVLNLTEEGKQHLYQTRAQTRAYITDLLSSLTAEQVAQIDEALGLLNEIFEEPLLGLSDE</sequence>
<dbReference type="InterPro" id="IPR039422">
    <property type="entry name" value="MarR/SlyA-like"/>
</dbReference>
<evidence type="ECO:0000313" key="2">
    <source>
        <dbReference type="EMBL" id="BAY53275.1"/>
    </source>
</evidence>
<dbReference type="GO" id="GO:0006950">
    <property type="term" value="P:response to stress"/>
    <property type="evidence" value="ECO:0007669"/>
    <property type="project" value="TreeGrafter"/>
</dbReference>
<evidence type="ECO:0000313" key="3">
    <source>
        <dbReference type="Proteomes" id="UP000217895"/>
    </source>
</evidence>
<feature type="domain" description="HTH marR-type" evidence="1">
    <location>
        <begin position="16"/>
        <end position="150"/>
    </location>
</feature>
<proteinExistence type="predicted"/>
<dbReference type="PRINTS" id="PR00598">
    <property type="entry name" value="HTHMARR"/>
</dbReference>
<dbReference type="Proteomes" id="UP000217895">
    <property type="component" value="Chromosome"/>
</dbReference>
<dbReference type="GO" id="GO:0003700">
    <property type="term" value="F:DNA-binding transcription factor activity"/>
    <property type="evidence" value="ECO:0007669"/>
    <property type="project" value="InterPro"/>
</dbReference>
<dbReference type="SMART" id="SM00347">
    <property type="entry name" value="HTH_MARR"/>
    <property type="match status" value="1"/>
</dbReference>
<accession>A0A1Z4J936</accession>
<dbReference type="PANTHER" id="PTHR33164:SF89">
    <property type="entry name" value="MARR FAMILY REGULATORY PROTEIN"/>
    <property type="match status" value="1"/>
</dbReference>
<keyword evidence="3" id="KW-1185">Reference proteome</keyword>
<dbReference type="PANTHER" id="PTHR33164">
    <property type="entry name" value="TRANSCRIPTIONAL REGULATOR, MARR FAMILY"/>
    <property type="match status" value="1"/>
</dbReference>
<dbReference type="Pfam" id="PF12802">
    <property type="entry name" value="MarR_2"/>
    <property type="match status" value="1"/>
</dbReference>
<reference evidence="2 3" key="1">
    <citation type="submission" date="2017-06" db="EMBL/GenBank/DDBJ databases">
        <title>Genome sequencing of cyanobaciteial culture collection at National Institute for Environmental Studies (NIES).</title>
        <authorList>
            <person name="Hirose Y."/>
            <person name="Shimura Y."/>
            <person name="Fujisawa T."/>
            <person name="Nakamura Y."/>
            <person name="Kawachi M."/>
        </authorList>
    </citation>
    <scope>NUCLEOTIDE SEQUENCE [LARGE SCALE GENOMIC DNA]</scope>
    <source>
        <strain evidence="2 3">NIES-2135</strain>
    </source>
</reference>
<protein>
    <submittedName>
        <fullName evidence="2">MarR family transcriptional regulator</fullName>
    </submittedName>
</protein>
<dbReference type="PROSITE" id="PS50995">
    <property type="entry name" value="HTH_MARR_2"/>
    <property type="match status" value="1"/>
</dbReference>
<evidence type="ECO:0000259" key="1">
    <source>
        <dbReference type="PROSITE" id="PS50995"/>
    </source>
</evidence>
<name>A0A1Z4J936_LEPBY</name>
<dbReference type="SUPFAM" id="SSF46785">
    <property type="entry name" value="Winged helix' DNA-binding domain"/>
    <property type="match status" value="1"/>
</dbReference>
<dbReference type="Gene3D" id="1.10.10.10">
    <property type="entry name" value="Winged helix-like DNA-binding domain superfamily/Winged helix DNA-binding domain"/>
    <property type="match status" value="1"/>
</dbReference>
<dbReference type="InterPro" id="IPR036388">
    <property type="entry name" value="WH-like_DNA-bd_sf"/>
</dbReference>
<dbReference type="EMBL" id="AP018203">
    <property type="protein sequence ID" value="BAY53275.1"/>
    <property type="molecule type" value="Genomic_DNA"/>
</dbReference>
<dbReference type="InterPro" id="IPR036390">
    <property type="entry name" value="WH_DNA-bd_sf"/>
</dbReference>
<dbReference type="AlphaFoldDB" id="A0A1Z4J936"/>
<gene>
    <name evidence="2" type="ORF">NIES2135_00770</name>
</gene>